<keyword evidence="5" id="KW-1185">Reference proteome</keyword>
<protein>
    <submittedName>
        <fullName evidence="3 4">Uncharacterized protein</fullName>
    </submittedName>
</protein>
<dbReference type="PaxDb" id="3847-GLYMA18G36505.1"/>
<dbReference type="OrthoDB" id="1434354at2759"/>
<evidence type="ECO:0000313" key="4">
    <source>
        <dbReference type="EnsemblPlants" id="KRG99755"/>
    </source>
</evidence>
<dbReference type="EnsemblPlants" id="KRG99755">
    <property type="protein sequence ID" value="KRG99755"/>
    <property type="gene ID" value="GLYMA_18G169200"/>
</dbReference>
<dbReference type="Gramene" id="KRG99755">
    <property type="protein sequence ID" value="KRG99755"/>
    <property type="gene ID" value="GLYMA_18G169200"/>
</dbReference>
<accession>A0A0R0F0S9</accession>
<dbReference type="PANTHER" id="PTHR45657:SF43">
    <property type="entry name" value="PHOSPHATIDYLINOSITOL_PHOSPHATIDYLCHOLINE TRANSFER PROTEIN SFH9"/>
    <property type="match status" value="1"/>
</dbReference>
<dbReference type="Proteomes" id="UP000008827">
    <property type="component" value="Chromosome 18"/>
</dbReference>
<evidence type="ECO:0000313" key="3">
    <source>
        <dbReference type="EMBL" id="KRG99755.1"/>
    </source>
</evidence>
<reference evidence="3" key="3">
    <citation type="submission" date="2018-07" db="EMBL/GenBank/DDBJ databases">
        <title>WGS assembly of Glycine max.</title>
        <authorList>
            <person name="Schmutz J."/>
            <person name="Cannon S."/>
            <person name="Schlueter J."/>
            <person name="Ma J."/>
            <person name="Mitros T."/>
            <person name="Nelson W."/>
            <person name="Hyten D."/>
            <person name="Song Q."/>
            <person name="Thelen J."/>
            <person name="Cheng J."/>
            <person name="Xu D."/>
            <person name="Hellsten U."/>
            <person name="May G."/>
            <person name="Yu Y."/>
            <person name="Sakurai T."/>
            <person name="Umezawa T."/>
            <person name="Bhattacharyya M."/>
            <person name="Sandhu D."/>
            <person name="Valliyodan B."/>
            <person name="Lindquist E."/>
            <person name="Peto M."/>
            <person name="Grant D."/>
            <person name="Shu S."/>
            <person name="Goodstein D."/>
            <person name="Barry K."/>
            <person name="Futrell-Griggs M."/>
            <person name="Abernathy B."/>
            <person name="Du J."/>
            <person name="Tian Z."/>
            <person name="Zhu L."/>
            <person name="Gill N."/>
            <person name="Joshi T."/>
            <person name="Libault M."/>
            <person name="Sethuraman A."/>
            <person name="Zhang X."/>
            <person name="Shinozaki K."/>
            <person name="Nguyen H."/>
            <person name="Wing R."/>
            <person name="Cregan P."/>
            <person name="Specht J."/>
            <person name="Grimwood J."/>
            <person name="Rokhsar D."/>
            <person name="Stacey G."/>
            <person name="Shoemaker R."/>
            <person name="Jackson S."/>
        </authorList>
    </citation>
    <scope>NUCLEOTIDE SEQUENCE</scope>
    <source>
        <tissue evidence="3">Callus</tissue>
    </source>
</reference>
<dbReference type="SMR" id="A0A0R0F0S9"/>
<feature type="region of interest" description="Disordered" evidence="1">
    <location>
        <begin position="177"/>
        <end position="196"/>
    </location>
</feature>
<evidence type="ECO:0000313" key="5">
    <source>
        <dbReference type="Proteomes" id="UP000008827"/>
    </source>
</evidence>
<feature type="transmembrane region" description="Helical" evidence="2">
    <location>
        <begin position="45"/>
        <end position="68"/>
    </location>
</feature>
<reference evidence="4" key="2">
    <citation type="submission" date="2018-02" db="UniProtKB">
        <authorList>
            <consortium name="EnsemblPlants"/>
        </authorList>
    </citation>
    <scope>IDENTIFICATION</scope>
    <source>
        <strain evidence="4">Williams 82</strain>
    </source>
</reference>
<evidence type="ECO:0000256" key="1">
    <source>
        <dbReference type="SAM" id="MobiDB-lite"/>
    </source>
</evidence>
<dbReference type="OMA" id="HGTTSCW"/>
<keyword evidence="2" id="KW-0472">Membrane</keyword>
<gene>
    <name evidence="4" type="primary">LOC106796799</name>
    <name evidence="3" type="ORF">GLYMA_18G169200</name>
</gene>
<dbReference type="AlphaFoldDB" id="A0A0R0F0S9"/>
<sequence>MRDSAPTGNVLEPLNAAREVVGDVDSISDSNNNYLRRLQEKPIPYIISILAQIAVKLLTCIYVVFAALGKCFVVRSVDNQPRSHEKTKSAQSNSEEQLMTPAIKEPLWQRIQNLEAVVTEMANKPNTIPPEKEDILQESLSRIKCIEYDLQKTKKALLATASKQVELAESLESLKESKFDGRNSCWPKNRSYAPGR</sequence>
<name>A0A0R0F0S9_SOYBN</name>
<keyword evidence="2" id="KW-0812">Transmembrane</keyword>
<proteinExistence type="predicted"/>
<dbReference type="RefSeq" id="XP_025982660.2">
    <property type="nucleotide sequence ID" value="XM_026126875.2"/>
</dbReference>
<dbReference type="EMBL" id="CM000851">
    <property type="protein sequence ID" value="KRG99755.1"/>
    <property type="molecule type" value="Genomic_DNA"/>
</dbReference>
<dbReference type="InterPro" id="IPR051026">
    <property type="entry name" value="PI/PC_transfer"/>
</dbReference>
<dbReference type="PANTHER" id="PTHR45657">
    <property type="entry name" value="CRAL-TRIO DOMAIN-CONTAINING PROTEIN YKL091C-RELATED"/>
    <property type="match status" value="1"/>
</dbReference>
<evidence type="ECO:0000256" key="2">
    <source>
        <dbReference type="SAM" id="Phobius"/>
    </source>
</evidence>
<organism evidence="3">
    <name type="scientific">Glycine max</name>
    <name type="common">Soybean</name>
    <name type="synonym">Glycine hispida</name>
    <dbReference type="NCBI Taxonomy" id="3847"/>
    <lineage>
        <taxon>Eukaryota</taxon>
        <taxon>Viridiplantae</taxon>
        <taxon>Streptophyta</taxon>
        <taxon>Embryophyta</taxon>
        <taxon>Tracheophyta</taxon>
        <taxon>Spermatophyta</taxon>
        <taxon>Magnoliopsida</taxon>
        <taxon>eudicotyledons</taxon>
        <taxon>Gunneridae</taxon>
        <taxon>Pentapetalae</taxon>
        <taxon>rosids</taxon>
        <taxon>fabids</taxon>
        <taxon>Fabales</taxon>
        <taxon>Fabaceae</taxon>
        <taxon>Papilionoideae</taxon>
        <taxon>50 kb inversion clade</taxon>
        <taxon>NPAAA clade</taxon>
        <taxon>indigoferoid/millettioid clade</taxon>
        <taxon>Phaseoleae</taxon>
        <taxon>Glycine</taxon>
        <taxon>Glycine subgen. Soja</taxon>
    </lineage>
</organism>
<keyword evidence="2" id="KW-1133">Transmembrane helix</keyword>
<reference evidence="3 4" key="1">
    <citation type="journal article" date="2010" name="Nature">
        <title>Genome sequence of the palaeopolyploid soybean.</title>
        <authorList>
            <person name="Schmutz J."/>
            <person name="Cannon S.B."/>
            <person name="Schlueter J."/>
            <person name="Ma J."/>
            <person name="Mitros T."/>
            <person name="Nelson W."/>
            <person name="Hyten D.L."/>
            <person name="Song Q."/>
            <person name="Thelen J.J."/>
            <person name="Cheng J."/>
            <person name="Xu D."/>
            <person name="Hellsten U."/>
            <person name="May G.D."/>
            <person name="Yu Y."/>
            <person name="Sakurai T."/>
            <person name="Umezawa T."/>
            <person name="Bhattacharyya M.K."/>
            <person name="Sandhu D."/>
            <person name="Valliyodan B."/>
            <person name="Lindquist E."/>
            <person name="Peto M."/>
            <person name="Grant D."/>
            <person name="Shu S."/>
            <person name="Goodstein D."/>
            <person name="Barry K."/>
            <person name="Futrell-Griggs M."/>
            <person name="Abernathy B."/>
            <person name="Du J."/>
            <person name="Tian Z."/>
            <person name="Zhu L."/>
            <person name="Gill N."/>
            <person name="Joshi T."/>
            <person name="Libault M."/>
            <person name="Sethuraman A."/>
            <person name="Zhang X.-C."/>
            <person name="Shinozaki K."/>
            <person name="Nguyen H.T."/>
            <person name="Wing R.A."/>
            <person name="Cregan P."/>
            <person name="Specht J."/>
            <person name="Grimwood J."/>
            <person name="Rokhsar D."/>
            <person name="Stacey G."/>
            <person name="Shoemaker R.C."/>
            <person name="Jackson S.A."/>
        </authorList>
    </citation>
    <scope>NUCLEOTIDE SEQUENCE [LARGE SCALE GENOMIC DNA]</scope>
    <source>
        <strain evidence="4">cv. Williams 82</strain>
        <tissue evidence="3">Callus</tissue>
    </source>
</reference>
<dbReference type="GeneID" id="106796799"/>